<evidence type="ECO:0000313" key="4">
    <source>
        <dbReference type="Ensembl" id="ENSRFEP00010026923.1"/>
    </source>
</evidence>
<feature type="domain" description="Ig-like" evidence="3">
    <location>
        <begin position="132"/>
        <end position="248"/>
    </location>
</feature>
<dbReference type="GO" id="GO:0038023">
    <property type="term" value="F:signaling receptor activity"/>
    <property type="evidence" value="ECO:0007669"/>
    <property type="project" value="Ensembl"/>
</dbReference>
<dbReference type="InterPro" id="IPR007110">
    <property type="entry name" value="Ig-like_dom"/>
</dbReference>
<reference evidence="5" key="3">
    <citation type="submission" date="2018-12" db="EMBL/GenBank/DDBJ databases">
        <title>G10K-VGP greater horseshoe bat female genome, primary haplotype.</title>
        <authorList>
            <person name="Teeling E."/>
            <person name="Myers G."/>
            <person name="Vernes S."/>
            <person name="Pippel M."/>
            <person name="Winkler S."/>
            <person name="Fedrigo O."/>
            <person name="Rhie A."/>
            <person name="Koren S."/>
            <person name="Phillippy A."/>
            <person name="Lewin H."/>
            <person name="Damas J."/>
            <person name="Howe K."/>
            <person name="Mountcastle J."/>
            <person name="Jarvis E.D."/>
        </authorList>
    </citation>
    <scope>NUCLEOTIDE SEQUENCE [LARGE SCALE GENOMIC DNA]</scope>
</reference>
<dbReference type="InterPro" id="IPR013106">
    <property type="entry name" value="Ig_V-set"/>
</dbReference>
<dbReference type="InterPro" id="IPR036179">
    <property type="entry name" value="Ig-like_dom_sf"/>
</dbReference>
<dbReference type="RefSeq" id="XP_032991461.1">
    <property type="nucleotide sequence ID" value="XM_033135570.1"/>
</dbReference>
<dbReference type="GO" id="GO:0042802">
    <property type="term" value="F:identical protein binding"/>
    <property type="evidence" value="ECO:0007669"/>
    <property type="project" value="Ensembl"/>
</dbReference>
<dbReference type="GeneID" id="117038674"/>
<keyword evidence="5" id="KW-1185">Reference proteome</keyword>
<accession>A0A671FWI0</accession>
<dbReference type="PANTHER" id="PTHR47011">
    <property type="entry name" value="CD226 ANTIGEN"/>
    <property type="match status" value="1"/>
</dbReference>
<reference evidence="4" key="5">
    <citation type="submission" date="2025-09" db="UniProtKB">
        <authorList>
            <consortium name="Ensembl"/>
        </authorList>
    </citation>
    <scope>IDENTIFICATION</scope>
</reference>
<dbReference type="SUPFAM" id="SSF48726">
    <property type="entry name" value="Immunoglobulin"/>
    <property type="match status" value="2"/>
</dbReference>
<dbReference type="InterPro" id="IPR042842">
    <property type="entry name" value="CD226"/>
</dbReference>
<reference evidence="4 5" key="2">
    <citation type="journal article" date="2018" name="Annu Rev Anim Biosci">
        <title>Bat Biology, Genomes, and the Bat1K Project: To Generate Chromosome-Level Genomes for All Living Bat Species.</title>
        <authorList>
            <person name="Teeling E.C."/>
            <person name="Vernes S.C."/>
            <person name="Davalos L.M."/>
            <person name="Ray D.A."/>
            <person name="Gilbert M.T.P."/>
            <person name="Myers E."/>
        </authorList>
    </citation>
    <scope>NUCLEOTIDE SEQUENCE</scope>
</reference>
<dbReference type="InterPro" id="IPR013783">
    <property type="entry name" value="Ig-like_fold"/>
</dbReference>
<dbReference type="GO" id="GO:0042267">
    <property type="term" value="P:natural killer cell mediated cytotoxicity"/>
    <property type="evidence" value="ECO:0007669"/>
    <property type="project" value="Ensembl"/>
</dbReference>
<organism evidence="4 5">
    <name type="scientific">Rhinolophus ferrumequinum</name>
    <name type="common">Greater horseshoe bat</name>
    <dbReference type="NCBI Taxonomy" id="59479"/>
    <lineage>
        <taxon>Eukaryota</taxon>
        <taxon>Metazoa</taxon>
        <taxon>Chordata</taxon>
        <taxon>Craniata</taxon>
        <taxon>Vertebrata</taxon>
        <taxon>Euteleostomi</taxon>
        <taxon>Mammalia</taxon>
        <taxon>Eutheria</taxon>
        <taxon>Laurasiatheria</taxon>
        <taxon>Chiroptera</taxon>
        <taxon>Yinpterochiroptera</taxon>
        <taxon>Rhinolophoidea</taxon>
        <taxon>Rhinolophidae</taxon>
        <taxon>Rhinolophinae</taxon>
        <taxon>Rhinolophus</taxon>
    </lineage>
</organism>
<dbReference type="InParanoid" id="A0A671FWI0"/>
<dbReference type="GO" id="GO:0002891">
    <property type="term" value="P:positive regulation of immunoglobulin mediated immune response"/>
    <property type="evidence" value="ECO:0007669"/>
    <property type="project" value="Ensembl"/>
</dbReference>
<dbReference type="RefSeq" id="XP_032991460.1">
    <property type="nucleotide sequence ID" value="XM_033135569.1"/>
</dbReference>
<dbReference type="GO" id="GO:0002729">
    <property type="term" value="P:positive regulation of natural killer cell cytokine production"/>
    <property type="evidence" value="ECO:0007669"/>
    <property type="project" value="InterPro"/>
</dbReference>
<reference evidence="4 5" key="1">
    <citation type="journal article" date="2015" name="Annu Rev Anim Biosci">
        <title>The Genome 10K Project: a way forward.</title>
        <authorList>
            <person name="Koepfli K.P."/>
            <person name="Paten B."/>
            <person name="O'Brien S.J."/>
            <person name="Koepfli K.P."/>
            <person name="Paten B."/>
            <person name="Antunes A."/>
            <person name="Belov K."/>
            <person name="Bustamante C."/>
            <person name="Castoe T.A."/>
            <person name="Clawson H."/>
            <person name="Crawford A.J."/>
            <person name="Diekhans M."/>
            <person name="Distel D."/>
            <person name="Durbin R."/>
            <person name="Earl D."/>
            <person name="Fujita M.K."/>
            <person name="Gamble T."/>
            <person name="Georges A."/>
            <person name="Gemmell N."/>
            <person name="Gilbert M.T."/>
            <person name="Graves J.M."/>
            <person name="Green R.E."/>
            <person name="Hickey G."/>
            <person name="Jarvis E.D."/>
            <person name="Johnson W."/>
            <person name="Komissarov A."/>
            <person name="Korf I."/>
            <person name="Kuhn R."/>
            <person name="Larkin D.M."/>
            <person name="Lewin H."/>
            <person name="Lopez J.V."/>
            <person name="Ma J."/>
            <person name="Marques-Bonet T."/>
            <person name="Miller W."/>
            <person name="Murphy R."/>
            <person name="Pevzner P."/>
            <person name="Shapiro B."/>
            <person name="Steiner C."/>
            <person name="Tamazian G."/>
            <person name="Venkatesh B."/>
            <person name="Wang J."/>
            <person name="Wayne R."/>
            <person name="Wiley E."/>
            <person name="Yang H."/>
            <person name="Zhang G."/>
            <person name="Haussler D."/>
            <person name="Ryder O."/>
            <person name="O'Brien S.J."/>
        </authorList>
    </citation>
    <scope>NUCLEOTIDE SEQUENCE</scope>
</reference>
<keyword evidence="1" id="KW-0812">Transmembrane</keyword>
<dbReference type="GO" id="GO:0050862">
    <property type="term" value="P:positive regulation of T cell receptor signaling pathway"/>
    <property type="evidence" value="ECO:0007669"/>
    <property type="project" value="Ensembl"/>
</dbReference>
<gene>
    <name evidence="4" type="primary">CD226</name>
</gene>
<dbReference type="GO" id="GO:0033005">
    <property type="term" value="P:positive regulation of mast cell activation"/>
    <property type="evidence" value="ECO:0007669"/>
    <property type="project" value="Ensembl"/>
</dbReference>
<dbReference type="GO" id="GO:0060369">
    <property type="term" value="P:positive regulation of Fc receptor mediated stimulatory signaling pathway"/>
    <property type="evidence" value="ECO:0007669"/>
    <property type="project" value="Ensembl"/>
</dbReference>
<dbReference type="InterPro" id="IPR003599">
    <property type="entry name" value="Ig_sub"/>
</dbReference>
<dbReference type="FunFam" id="2.60.40.10:FF:001738">
    <property type="entry name" value="CD226 molecule"/>
    <property type="match status" value="1"/>
</dbReference>
<feature type="transmembrane region" description="Helical" evidence="1">
    <location>
        <begin position="256"/>
        <end position="282"/>
    </location>
</feature>
<dbReference type="RefSeq" id="XP_032991464.1">
    <property type="nucleotide sequence ID" value="XM_033135573.1"/>
</dbReference>
<dbReference type="PANTHER" id="PTHR47011:SF1">
    <property type="entry name" value="CD226 ANTIGEN"/>
    <property type="match status" value="1"/>
</dbReference>
<dbReference type="Gene3D" id="2.60.40.10">
    <property type="entry name" value="Immunoglobulins"/>
    <property type="match status" value="2"/>
</dbReference>
<dbReference type="GO" id="GO:0002860">
    <property type="term" value="P:positive regulation of natural killer cell mediated cytotoxicity directed against tumor cell target"/>
    <property type="evidence" value="ECO:0007669"/>
    <property type="project" value="Ensembl"/>
</dbReference>
<dbReference type="RefSeq" id="XP_032991463.1">
    <property type="nucleotide sequence ID" value="XM_033135572.1"/>
</dbReference>
<name>A0A671FWI0_RHIFE</name>
<dbReference type="GO" id="GO:0019901">
    <property type="term" value="F:protein kinase binding"/>
    <property type="evidence" value="ECO:0007669"/>
    <property type="project" value="Ensembl"/>
</dbReference>
<keyword evidence="1" id="KW-1133">Transmembrane helix</keyword>
<dbReference type="AlphaFoldDB" id="A0A671FWI0"/>
<dbReference type="RefSeq" id="XP_032991462.1">
    <property type="nucleotide sequence ID" value="XM_033135571.1"/>
</dbReference>
<dbReference type="FunCoup" id="A0A671FWI0">
    <property type="interactions" value="177"/>
</dbReference>
<dbReference type="SMART" id="SM00408">
    <property type="entry name" value="IGc2"/>
    <property type="match status" value="1"/>
</dbReference>
<dbReference type="RefSeq" id="XP_032991459.1">
    <property type="nucleotide sequence ID" value="XM_033135568.1"/>
</dbReference>
<dbReference type="OrthoDB" id="9937217at2759"/>
<dbReference type="Ensembl" id="ENSRFET00010029254.1">
    <property type="protein sequence ID" value="ENSRFEP00010026923.1"/>
    <property type="gene ID" value="ENSRFEG00010017901.1"/>
</dbReference>
<keyword evidence="2" id="KW-0732">Signal</keyword>
<keyword evidence="1" id="KW-0472">Membrane</keyword>
<evidence type="ECO:0000256" key="1">
    <source>
        <dbReference type="SAM" id="Phobius"/>
    </source>
</evidence>
<dbReference type="InterPro" id="IPR003598">
    <property type="entry name" value="Ig_sub2"/>
</dbReference>
<dbReference type="GeneTree" id="ENSGT00500000044993"/>
<feature type="chain" id="PRO_5025351533" evidence="2">
    <location>
        <begin position="24"/>
        <end position="340"/>
    </location>
</feature>
<dbReference type="Pfam" id="PF07686">
    <property type="entry name" value="V-set"/>
    <property type="match status" value="2"/>
</dbReference>
<sequence length="340" mass="38780">MRFPKMDYLTFLLAVLHVYKALCEEMVWDTTVKMAENMTLKCVYSSLGAVTQMEWFKISTTEKVSIAIFSPTYGMVIRKPYANRVHFLNSSMSLSDATLSFHNASEADIGFYLCLFDIFPHGHWQKVVQVVPSDSFDISVSSNSHTVSSPGENTTLTCECHMKWPVQEVTWEKLQSHQIDHLITCNLSHGRGYTSRHHRQILTNCSQETTRTFITVPHVTASDSGLYRCLCRGGPGEKETFVIRLTVTDGETDNQYIYFIAGGTTFLLLFVILPAPVMIVLYNRRRTRRKRVQFKGSWDTENKASNNYRSPISISQPSEGAREDIYVNYPAFSPRPNPRV</sequence>
<dbReference type="Proteomes" id="UP000472240">
    <property type="component" value="Chromosome 19"/>
</dbReference>
<protein>
    <submittedName>
        <fullName evidence="4">CD226 molecule</fullName>
    </submittedName>
</protein>
<feature type="signal peptide" evidence="2">
    <location>
        <begin position="1"/>
        <end position="23"/>
    </location>
</feature>
<dbReference type="GO" id="GO:0005178">
    <property type="term" value="F:integrin binding"/>
    <property type="evidence" value="ECO:0007669"/>
    <property type="project" value="Ensembl"/>
</dbReference>
<reference evidence="4" key="4">
    <citation type="submission" date="2025-08" db="UniProtKB">
        <authorList>
            <consortium name="Ensembl"/>
        </authorList>
    </citation>
    <scope>IDENTIFICATION</scope>
</reference>
<dbReference type="KEGG" id="rfq:117038674"/>
<dbReference type="CTD" id="10666"/>
<evidence type="ECO:0000256" key="2">
    <source>
        <dbReference type="SAM" id="SignalP"/>
    </source>
</evidence>
<feature type="domain" description="Ig-like" evidence="3">
    <location>
        <begin position="4"/>
        <end position="114"/>
    </location>
</feature>
<dbReference type="SMART" id="SM00409">
    <property type="entry name" value="IG"/>
    <property type="match status" value="2"/>
</dbReference>
<proteinExistence type="predicted"/>
<dbReference type="OMA" id="RATNNYR"/>
<evidence type="ECO:0000259" key="3">
    <source>
        <dbReference type="PROSITE" id="PS50835"/>
    </source>
</evidence>
<evidence type="ECO:0000313" key="5">
    <source>
        <dbReference type="Proteomes" id="UP000472240"/>
    </source>
</evidence>
<dbReference type="GO" id="GO:0009897">
    <property type="term" value="C:external side of plasma membrane"/>
    <property type="evidence" value="ECO:0007669"/>
    <property type="project" value="TreeGrafter"/>
</dbReference>
<dbReference type="PROSITE" id="PS50835">
    <property type="entry name" value="IG_LIKE"/>
    <property type="match status" value="2"/>
</dbReference>